<keyword evidence="2" id="KW-1185">Reference proteome</keyword>
<dbReference type="RefSeq" id="WP_185118683.1">
    <property type="nucleotide sequence ID" value="NZ_JACJVQ010000005.1"/>
</dbReference>
<protein>
    <recommendedName>
        <fullName evidence="3">DUF559 domain-containing protein</fullName>
    </recommendedName>
</protein>
<comment type="caution">
    <text evidence="1">The sequence shown here is derived from an EMBL/GenBank/DDBJ whole genome shotgun (WGS) entry which is preliminary data.</text>
</comment>
<dbReference type="AlphaFoldDB" id="A0A841ST94"/>
<reference evidence="1 2" key="1">
    <citation type="submission" date="2020-08" db="EMBL/GenBank/DDBJ databases">
        <title>Cohnella phylogeny.</title>
        <authorList>
            <person name="Dunlap C."/>
        </authorList>
    </citation>
    <scope>NUCLEOTIDE SEQUENCE [LARGE SCALE GENOMIC DNA]</scope>
    <source>
        <strain evidence="1 2">DSM 25241</strain>
    </source>
</reference>
<name>A0A841ST94_9BACL</name>
<gene>
    <name evidence="1" type="ORF">H7B67_04885</name>
</gene>
<dbReference type="Proteomes" id="UP000535838">
    <property type="component" value="Unassembled WGS sequence"/>
</dbReference>
<evidence type="ECO:0000313" key="2">
    <source>
        <dbReference type="Proteomes" id="UP000535838"/>
    </source>
</evidence>
<sequence>MSDFDLAFKKLVEEQRRTSTGQRLEMLNKDLTGTRKLLESTLWPILKSLDGIVLEKEMVSLSGVKIYVDVFYEPLGIAFECDGYVAHGENLTRDRFSFERMRIRSVAVRGYRYFPFSYDEVDKKPEACQRAIYELMGRYASAPGSALMELPVLEREIVRLGWSKGGEPFTLAEACKCLLFKDDATRVILKKMVKKEILSPVGSGTLRHHAYQLTQAADALMV</sequence>
<organism evidence="1 2">
    <name type="scientific">Cohnella thailandensis</name>
    <dbReference type="NCBI Taxonomy" id="557557"/>
    <lineage>
        <taxon>Bacteria</taxon>
        <taxon>Bacillati</taxon>
        <taxon>Bacillota</taxon>
        <taxon>Bacilli</taxon>
        <taxon>Bacillales</taxon>
        <taxon>Paenibacillaceae</taxon>
        <taxon>Cohnella</taxon>
    </lineage>
</organism>
<dbReference type="EMBL" id="JACJVQ010000005">
    <property type="protein sequence ID" value="MBB6633438.1"/>
    <property type="molecule type" value="Genomic_DNA"/>
</dbReference>
<evidence type="ECO:0000313" key="1">
    <source>
        <dbReference type="EMBL" id="MBB6633438.1"/>
    </source>
</evidence>
<proteinExistence type="predicted"/>
<evidence type="ECO:0008006" key="3">
    <source>
        <dbReference type="Google" id="ProtNLM"/>
    </source>
</evidence>
<accession>A0A841ST94</accession>